<dbReference type="Proteomes" id="UP001217089">
    <property type="component" value="Unassembled WGS sequence"/>
</dbReference>
<sequence>MRGWKLVFVGVAGNGESFVDRWQEKHNHHCCELHKGCLRLGISHFFFGFKPKKHLRSPLIDHWKKLNVRRVKIELYSHRKMYINRNFGGCNAAYGWFMVTENNTGCRWDYYRRPYPQFLFGKGRGVRWNSLRFENANYMGIWIQLY</sequence>
<protein>
    <submittedName>
        <fullName evidence="1">Uncharacterized protein</fullName>
    </submittedName>
</protein>
<evidence type="ECO:0000313" key="1">
    <source>
        <dbReference type="EMBL" id="KAJ8306866.1"/>
    </source>
</evidence>
<dbReference type="EMBL" id="JARBDR010000793">
    <property type="protein sequence ID" value="KAJ8306866.1"/>
    <property type="molecule type" value="Genomic_DNA"/>
</dbReference>
<evidence type="ECO:0000313" key="2">
    <source>
        <dbReference type="Proteomes" id="UP001217089"/>
    </source>
</evidence>
<reference evidence="1 2" key="1">
    <citation type="submission" date="2022-12" db="EMBL/GenBank/DDBJ databases">
        <title>Chromosome-level genome of Tegillarca granosa.</title>
        <authorList>
            <person name="Kim J."/>
        </authorList>
    </citation>
    <scope>NUCLEOTIDE SEQUENCE [LARGE SCALE GENOMIC DNA]</scope>
    <source>
        <strain evidence="1">Teg-2019</strain>
        <tissue evidence="1">Adductor muscle</tissue>
    </source>
</reference>
<organism evidence="1 2">
    <name type="scientific">Tegillarca granosa</name>
    <name type="common">Malaysian cockle</name>
    <name type="synonym">Anadara granosa</name>
    <dbReference type="NCBI Taxonomy" id="220873"/>
    <lineage>
        <taxon>Eukaryota</taxon>
        <taxon>Metazoa</taxon>
        <taxon>Spiralia</taxon>
        <taxon>Lophotrochozoa</taxon>
        <taxon>Mollusca</taxon>
        <taxon>Bivalvia</taxon>
        <taxon>Autobranchia</taxon>
        <taxon>Pteriomorphia</taxon>
        <taxon>Arcoida</taxon>
        <taxon>Arcoidea</taxon>
        <taxon>Arcidae</taxon>
        <taxon>Tegillarca</taxon>
    </lineage>
</organism>
<keyword evidence="2" id="KW-1185">Reference proteome</keyword>
<gene>
    <name evidence="1" type="ORF">KUTeg_014950</name>
</gene>
<name>A0ABQ9ESD3_TEGGR</name>
<comment type="caution">
    <text evidence="1">The sequence shown here is derived from an EMBL/GenBank/DDBJ whole genome shotgun (WGS) entry which is preliminary data.</text>
</comment>
<proteinExistence type="predicted"/>
<accession>A0ABQ9ESD3</accession>